<proteinExistence type="inferred from homology"/>
<evidence type="ECO:0000256" key="11">
    <source>
        <dbReference type="ARBA" id="ARBA00023136"/>
    </source>
</evidence>
<dbReference type="InterPro" id="IPR054765">
    <property type="entry name" value="SLBB_dom"/>
</dbReference>
<dbReference type="PANTHER" id="PTHR33619">
    <property type="entry name" value="POLYSACCHARIDE EXPORT PROTEIN GFCE-RELATED"/>
    <property type="match status" value="1"/>
</dbReference>
<evidence type="ECO:0000256" key="8">
    <source>
        <dbReference type="ARBA" id="ARBA00023047"/>
    </source>
</evidence>
<dbReference type="EMBL" id="CP021112">
    <property type="protein sequence ID" value="ARQ02306.1"/>
    <property type="molecule type" value="Genomic_DNA"/>
</dbReference>
<dbReference type="STRING" id="1235591.CAK95_26795"/>
<organism evidence="18 19">
    <name type="scientific">Pseudorhodoplanes sinuspersici</name>
    <dbReference type="NCBI Taxonomy" id="1235591"/>
    <lineage>
        <taxon>Bacteria</taxon>
        <taxon>Pseudomonadati</taxon>
        <taxon>Pseudomonadota</taxon>
        <taxon>Alphaproteobacteria</taxon>
        <taxon>Hyphomicrobiales</taxon>
        <taxon>Pseudorhodoplanes</taxon>
    </lineage>
</organism>
<keyword evidence="11" id="KW-0472">Membrane</keyword>
<keyword evidence="12" id="KW-0564">Palmitate</keyword>
<keyword evidence="5" id="KW-0762">Sugar transport</keyword>
<protein>
    <submittedName>
        <fullName evidence="18">Uncharacterized protein</fullName>
    </submittedName>
</protein>
<dbReference type="Pfam" id="PF22461">
    <property type="entry name" value="SLBB_2"/>
    <property type="match status" value="1"/>
</dbReference>
<evidence type="ECO:0000256" key="14">
    <source>
        <dbReference type="ARBA" id="ARBA00023288"/>
    </source>
</evidence>
<keyword evidence="6" id="KW-0812">Transmembrane</keyword>
<dbReference type="InterPro" id="IPR003715">
    <property type="entry name" value="Poly_export_N"/>
</dbReference>
<feature type="domain" description="Soluble ligand binding" evidence="16">
    <location>
        <begin position="178"/>
        <end position="225"/>
    </location>
</feature>
<dbReference type="InterPro" id="IPR049712">
    <property type="entry name" value="Poly_export"/>
</dbReference>
<dbReference type="Proteomes" id="UP000194137">
    <property type="component" value="Chromosome"/>
</dbReference>
<dbReference type="Pfam" id="PF10531">
    <property type="entry name" value="SLBB"/>
    <property type="match status" value="1"/>
</dbReference>
<dbReference type="GO" id="GO:0015288">
    <property type="term" value="F:porin activity"/>
    <property type="evidence" value="ECO:0007669"/>
    <property type="project" value="UniProtKB-KW"/>
</dbReference>
<dbReference type="GO" id="GO:0046930">
    <property type="term" value="C:pore complex"/>
    <property type="evidence" value="ECO:0007669"/>
    <property type="project" value="UniProtKB-KW"/>
</dbReference>
<keyword evidence="7" id="KW-0732">Signal</keyword>
<dbReference type="GO" id="GO:0006811">
    <property type="term" value="P:monoatomic ion transport"/>
    <property type="evidence" value="ECO:0007669"/>
    <property type="project" value="UniProtKB-KW"/>
</dbReference>
<dbReference type="Gene3D" id="3.30.1950.10">
    <property type="entry name" value="wza like domain"/>
    <property type="match status" value="1"/>
</dbReference>
<gene>
    <name evidence="18" type="ORF">CAK95_26795</name>
</gene>
<evidence type="ECO:0000256" key="6">
    <source>
        <dbReference type="ARBA" id="ARBA00022692"/>
    </source>
</evidence>
<keyword evidence="4" id="KW-1134">Transmembrane beta strand</keyword>
<dbReference type="GO" id="GO:0009279">
    <property type="term" value="C:cell outer membrane"/>
    <property type="evidence" value="ECO:0007669"/>
    <property type="project" value="UniProtKB-SubCell"/>
</dbReference>
<comment type="subcellular location">
    <subcellularLocation>
        <location evidence="1">Cell outer membrane</location>
        <topology evidence="1">Multi-pass membrane protein</topology>
    </subcellularLocation>
</comment>
<evidence type="ECO:0000313" key="19">
    <source>
        <dbReference type="Proteomes" id="UP000194137"/>
    </source>
</evidence>
<keyword evidence="9" id="KW-0406">Ion transport</keyword>
<evidence type="ECO:0000256" key="2">
    <source>
        <dbReference type="ARBA" id="ARBA00009450"/>
    </source>
</evidence>
<comment type="similarity">
    <text evidence="2">Belongs to the BexD/CtrA/VexA family.</text>
</comment>
<dbReference type="PANTHER" id="PTHR33619:SF3">
    <property type="entry name" value="POLYSACCHARIDE EXPORT PROTEIN GFCE-RELATED"/>
    <property type="match status" value="1"/>
</dbReference>
<evidence type="ECO:0000313" key="18">
    <source>
        <dbReference type="EMBL" id="ARQ02306.1"/>
    </source>
</evidence>
<evidence type="ECO:0000256" key="5">
    <source>
        <dbReference type="ARBA" id="ARBA00022597"/>
    </source>
</evidence>
<evidence type="ECO:0000256" key="1">
    <source>
        <dbReference type="ARBA" id="ARBA00004571"/>
    </source>
</evidence>
<dbReference type="Gene3D" id="3.10.560.10">
    <property type="entry name" value="Outer membrane lipoprotein wza domain like"/>
    <property type="match status" value="2"/>
</dbReference>
<sequence>MKTPFWFRYAVFVSAAIGLSACSAVPSAGPTAQEIVSNDSQPNAITGYVLVDIDHRIAGIVARRQTTSLAGMFKAGKNPPDVKIGVGDSITVTIWEAASGGLFSTASIDRMTPGSRTATLPEQEVSQNGTIQVPYAGRIKVANLRPAEVEARIVEELKGKAIEPQAVVTITRNRNNTVTVTGEVTNGALLPVSGKGDRVLDVIAAAGGIKAPAHESFVRLTRGEKTANVPFNTILADNRENVYVRPGDVLTVVRDPQRFTAFGGTGRNELVPFDAAGMTLEQAIARVGGLLDFRADATGVFLLRFEPAQLVAEMLPERQGQIDTPMVPVVYRLNLRDANSYFLARAFQMRDKDILYVANAPLTEVQKFFNVIGTLASPVVSGAAIYNVAR</sequence>
<evidence type="ECO:0000259" key="16">
    <source>
        <dbReference type="Pfam" id="PF10531"/>
    </source>
</evidence>
<keyword evidence="19" id="KW-1185">Reference proteome</keyword>
<dbReference type="AlphaFoldDB" id="A0A1W6ZYB1"/>
<keyword evidence="14" id="KW-0449">Lipoprotein</keyword>
<evidence type="ECO:0000256" key="13">
    <source>
        <dbReference type="ARBA" id="ARBA00023237"/>
    </source>
</evidence>
<evidence type="ECO:0000256" key="4">
    <source>
        <dbReference type="ARBA" id="ARBA00022452"/>
    </source>
</evidence>
<evidence type="ECO:0000256" key="10">
    <source>
        <dbReference type="ARBA" id="ARBA00023114"/>
    </source>
</evidence>
<dbReference type="OrthoDB" id="7198507at2"/>
<keyword evidence="10" id="KW-0626">Porin</keyword>
<dbReference type="GO" id="GO:0015159">
    <property type="term" value="F:polysaccharide transmembrane transporter activity"/>
    <property type="evidence" value="ECO:0007669"/>
    <property type="project" value="InterPro"/>
</dbReference>
<dbReference type="KEGG" id="psin:CAK95_26795"/>
<evidence type="ECO:0000256" key="12">
    <source>
        <dbReference type="ARBA" id="ARBA00023139"/>
    </source>
</evidence>
<keyword evidence="13" id="KW-0998">Cell outer membrane</keyword>
<evidence type="ECO:0000259" key="17">
    <source>
        <dbReference type="Pfam" id="PF22461"/>
    </source>
</evidence>
<feature type="domain" description="Polysaccharide export protein N-terminal" evidence="15">
    <location>
        <begin position="78"/>
        <end position="170"/>
    </location>
</feature>
<evidence type="ECO:0000256" key="9">
    <source>
        <dbReference type="ARBA" id="ARBA00023065"/>
    </source>
</evidence>
<dbReference type="Pfam" id="PF02563">
    <property type="entry name" value="Poly_export"/>
    <property type="match status" value="1"/>
</dbReference>
<evidence type="ECO:0000259" key="15">
    <source>
        <dbReference type="Pfam" id="PF02563"/>
    </source>
</evidence>
<evidence type="ECO:0000256" key="3">
    <source>
        <dbReference type="ARBA" id="ARBA00022448"/>
    </source>
</evidence>
<evidence type="ECO:0000256" key="7">
    <source>
        <dbReference type="ARBA" id="ARBA00022729"/>
    </source>
</evidence>
<name>A0A1W6ZYB1_9HYPH</name>
<accession>A0A1W6ZYB1</accession>
<keyword evidence="8" id="KW-0625">Polysaccharide transport</keyword>
<reference evidence="18 19" key="1">
    <citation type="submission" date="2017-05" db="EMBL/GenBank/DDBJ databases">
        <title>Full genome sequence of Pseudorhodoplanes sinuspersici.</title>
        <authorList>
            <person name="Dastgheib S.M.M."/>
            <person name="Shavandi M."/>
            <person name="Tirandaz H."/>
        </authorList>
    </citation>
    <scope>NUCLEOTIDE SEQUENCE [LARGE SCALE GENOMIC DNA]</scope>
    <source>
        <strain evidence="18 19">RIPI110</strain>
    </source>
</reference>
<dbReference type="PROSITE" id="PS51257">
    <property type="entry name" value="PROKAR_LIPOPROTEIN"/>
    <property type="match status" value="1"/>
</dbReference>
<feature type="domain" description="SLBB" evidence="17">
    <location>
        <begin position="262"/>
        <end position="357"/>
    </location>
</feature>
<keyword evidence="3" id="KW-0813">Transport</keyword>
<dbReference type="InterPro" id="IPR019554">
    <property type="entry name" value="Soluble_ligand-bd"/>
</dbReference>